<evidence type="ECO:0000313" key="2">
    <source>
        <dbReference type="Proteomes" id="UP001234297"/>
    </source>
</evidence>
<sequence length="124" mass="13020">MFPASATSSQLRRRRSLSLSLSLLPALVPLPPFSFPLSSSLPLSLSPTANPSPKSALPALYPPNLPLSPQVSLPISLSLPFSMSLPPLWQHRGNGGGGDVGGCRKKWVGAGVGCGVGWRLPEQR</sequence>
<accession>A0ACC2L4D8</accession>
<proteinExistence type="predicted"/>
<organism evidence="1 2">
    <name type="scientific">Persea americana</name>
    <name type="common">Avocado</name>
    <dbReference type="NCBI Taxonomy" id="3435"/>
    <lineage>
        <taxon>Eukaryota</taxon>
        <taxon>Viridiplantae</taxon>
        <taxon>Streptophyta</taxon>
        <taxon>Embryophyta</taxon>
        <taxon>Tracheophyta</taxon>
        <taxon>Spermatophyta</taxon>
        <taxon>Magnoliopsida</taxon>
        <taxon>Magnoliidae</taxon>
        <taxon>Laurales</taxon>
        <taxon>Lauraceae</taxon>
        <taxon>Persea</taxon>
    </lineage>
</organism>
<name>A0ACC2L4D8_PERAE</name>
<evidence type="ECO:0000313" key="1">
    <source>
        <dbReference type="EMBL" id="KAJ8628130.1"/>
    </source>
</evidence>
<dbReference type="Proteomes" id="UP001234297">
    <property type="component" value="Chromosome 6"/>
</dbReference>
<keyword evidence="2" id="KW-1185">Reference proteome</keyword>
<gene>
    <name evidence="1" type="ORF">MRB53_021437</name>
</gene>
<reference evidence="1 2" key="1">
    <citation type="journal article" date="2022" name="Hortic Res">
        <title>A haplotype resolved chromosomal level avocado genome allows analysis of novel avocado genes.</title>
        <authorList>
            <person name="Nath O."/>
            <person name="Fletcher S.J."/>
            <person name="Hayward A."/>
            <person name="Shaw L.M."/>
            <person name="Masouleh A.K."/>
            <person name="Furtado A."/>
            <person name="Henry R.J."/>
            <person name="Mitter N."/>
        </authorList>
    </citation>
    <scope>NUCLEOTIDE SEQUENCE [LARGE SCALE GENOMIC DNA]</scope>
    <source>
        <strain evidence="2">cv. Hass</strain>
    </source>
</reference>
<dbReference type="EMBL" id="CM056814">
    <property type="protein sequence ID" value="KAJ8628130.1"/>
    <property type="molecule type" value="Genomic_DNA"/>
</dbReference>
<comment type="caution">
    <text evidence="1">The sequence shown here is derived from an EMBL/GenBank/DDBJ whole genome shotgun (WGS) entry which is preliminary data.</text>
</comment>
<protein>
    <submittedName>
        <fullName evidence="1">Uncharacterized protein</fullName>
    </submittedName>
</protein>